<dbReference type="PANTHER" id="PTHR43531">
    <property type="entry name" value="PROTEIN ICFG"/>
    <property type="match status" value="1"/>
</dbReference>
<dbReference type="AlphaFoldDB" id="A0AAE3N3D9"/>
<dbReference type="InterPro" id="IPR004089">
    <property type="entry name" value="MCPsignal_dom"/>
</dbReference>
<dbReference type="InterPro" id="IPR003660">
    <property type="entry name" value="HAMP_dom"/>
</dbReference>
<dbReference type="Pfam" id="PF00015">
    <property type="entry name" value="MCPsignal"/>
    <property type="match status" value="1"/>
</dbReference>
<dbReference type="SMART" id="SM00283">
    <property type="entry name" value="MA"/>
    <property type="match status" value="1"/>
</dbReference>
<dbReference type="GO" id="GO:0007165">
    <property type="term" value="P:signal transduction"/>
    <property type="evidence" value="ECO:0007669"/>
    <property type="project" value="UniProtKB-KW"/>
</dbReference>
<dbReference type="Gene3D" id="1.10.8.500">
    <property type="entry name" value="HAMP domain in histidine kinase"/>
    <property type="match status" value="1"/>
</dbReference>
<keyword evidence="6" id="KW-0812">Transmembrane</keyword>
<evidence type="ECO:0000313" key="9">
    <source>
        <dbReference type="EMBL" id="MCX8999859.1"/>
    </source>
</evidence>
<dbReference type="Gene3D" id="1.10.287.950">
    <property type="entry name" value="Methyl-accepting chemotaxis protein"/>
    <property type="match status" value="1"/>
</dbReference>
<dbReference type="PROSITE" id="PS50111">
    <property type="entry name" value="CHEMOTAXIS_TRANSDUC_2"/>
    <property type="match status" value="1"/>
</dbReference>
<dbReference type="Pfam" id="PF00672">
    <property type="entry name" value="HAMP"/>
    <property type="match status" value="2"/>
</dbReference>
<dbReference type="Proteomes" id="UP001208771">
    <property type="component" value="Unassembled WGS sequence"/>
</dbReference>
<evidence type="ECO:0000256" key="6">
    <source>
        <dbReference type="SAM" id="Phobius"/>
    </source>
</evidence>
<accession>A0AAE3N3D9</accession>
<evidence type="ECO:0000256" key="1">
    <source>
        <dbReference type="ARBA" id="ARBA00004370"/>
    </source>
</evidence>
<evidence type="ECO:0000256" key="4">
    <source>
        <dbReference type="PROSITE-ProRule" id="PRU00284"/>
    </source>
</evidence>
<evidence type="ECO:0000256" key="2">
    <source>
        <dbReference type="ARBA" id="ARBA00022500"/>
    </source>
</evidence>
<feature type="transmembrane region" description="Helical" evidence="6">
    <location>
        <begin position="188"/>
        <end position="209"/>
    </location>
</feature>
<evidence type="ECO:0000256" key="3">
    <source>
        <dbReference type="ARBA" id="ARBA00029447"/>
    </source>
</evidence>
<keyword evidence="2" id="KW-0145">Chemotaxis</keyword>
<keyword evidence="5" id="KW-0175">Coiled coil</keyword>
<organism evidence="9 10">
    <name type="scientific">Ectorhizobium quercum</name>
    <dbReference type="NCBI Taxonomy" id="2965071"/>
    <lineage>
        <taxon>Bacteria</taxon>
        <taxon>Pseudomonadati</taxon>
        <taxon>Pseudomonadota</taxon>
        <taxon>Alphaproteobacteria</taxon>
        <taxon>Hyphomicrobiales</taxon>
        <taxon>Rhizobiaceae</taxon>
        <taxon>Ectorhizobium</taxon>
    </lineage>
</organism>
<feature type="domain" description="Methyl-accepting transducer" evidence="7">
    <location>
        <begin position="350"/>
        <end position="579"/>
    </location>
</feature>
<gene>
    <name evidence="9" type="ORF">NOF55_22400</name>
</gene>
<evidence type="ECO:0000259" key="8">
    <source>
        <dbReference type="PROSITE" id="PS50885"/>
    </source>
</evidence>
<comment type="subcellular location">
    <subcellularLocation>
        <location evidence="1">Membrane</location>
    </subcellularLocation>
</comment>
<dbReference type="EMBL" id="JANFPI010000012">
    <property type="protein sequence ID" value="MCX8999859.1"/>
    <property type="molecule type" value="Genomic_DNA"/>
</dbReference>
<keyword evidence="6" id="KW-1133">Transmembrane helix</keyword>
<feature type="domain" description="HAMP" evidence="8">
    <location>
        <begin position="212"/>
        <end position="265"/>
    </location>
</feature>
<keyword evidence="6" id="KW-0472">Membrane</keyword>
<dbReference type="RefSeq" id="WP_306413362.1">
    <property type="nucleotide sequence ID" value="NZ_JANFPI010000012.1"/>
</dbReference>
<dbReference type="PANTHER" id="PTHR43531:SF11">
    <property type="entry name" value="METHYL-ACCEPTING CHEMOTAXIS PROTEIN 3"/>
    <property type="match status" value="1"/>
</dbReference>
<reference evidence="9" key="1">
    <citation type="submission" date="2022-07" db="EMBL/GenBank/DDBJ databases">
        <title>Ectorhizobium quercum gen.nov., sp. nov.</title>
        <authorList>
            <person name="Ma T."/>
            <person name="Li Y."/>
        </authorList>
    </citation>
    <scope>NUCLEOTIDE SEQUENCE</scope>
    <source>
        <strain evidence="9">BDR2-2</strain>
    </source>
</reference>
<evidence type="ECO:0000256" key="5">
    <source>
        <dbReference type="SAM" id="Coils"/>
    </source>
</evidence>
<dbReference type="FunFam" id="1.10.287.950:FF:000001">
    <property type="entry name" value="Methyl-accepting chemotaxis sensory transducer"/>
    <property type="match status" value="1"/>
</dbReference>
<dbReference type="InterPro" id="IPR051310">
    <property type="entry name" value="MCP_chemotaxis"/>
</dbReference>
<evidence type="ECO:0000313" key="10">
    <source>
        <dbReference type="Proteomes" id="UP001208771"/>
    </source>
</evidence>
<keyword evidence="4" id="KW-0807">Transducer</keyword>
<name>A0AAE3N3D9_9HYPH</name>
<sequence>MSFLQNAAIKTKILTLILPICLIGMSSAGYMSVRYKNADTEYSDFLAENNVAALGTSQASRNLMGIVYNAYQVLVLPETSPDRQAAHESYVLNISRLAERLENAKTDMPSWSADLDGFQATVNDIVKLTDAAIELDSAGRMGDATAVLAQADTLLTKTSTEWRDWLNARTDDVLAESNRLTAQTNATILWSLGLSAVAMALGVVLSLVISAKGITGPIRLLRERMASLADGRTEEDIPGNERRDEVGAMAKAVEVFRANAVERVRLEEEAIANRSLSERERIAREEQKAKEAAELKRAVDSLAEGLEQLAEGNVTHRIDQAFAGDLDGLRANFNNSVTRLHETLKIVGATARSVNAGSDEILSAAENLSRRTEQQAASVEETAAALEQITTTVRDSSRRAQEVGQLVKQARDGAERSGEVMHDAVEAMTAIETSSQEISNIIAVIDEIAFQTNLLALNAGVEAARAGEAGKGFAVVAQEVRELAQRSANAAKEIKALINTSGEQVRNGVTLVGNTGTALETIVKEVREISQHVTAIVESSQEQAVGLHQINTAVNTMDQGTQQNAAMVEQTTAATHTLAREAASLAQLLSQFNLGEQAAATRPRAASASSAPVASPARALGRKIASAIGAR</sequence>
<dbReference type="GO" id="GO:0016020">
    <property type="term" value="C:membrane"/>
    <property type="evidence" value="ECO:0007669"/>
    <property type="project" value="UniProtKB-SubCell"/>
</dbReference>
<proteinExistence type="inferred from homology"/>
<feature type="coiled-coil region" evidence="5">
    <location>
        <begin position="362"/>
        <end position="389"/>
    </location>
</feature>
<comment type="caution">
    <text evidence="9">The sequence shown here is derived from an EMBL/GenBank/DDBJ whole genome shotgun (WGS) entry which is preliminary data.</text>
</comment>
<keyword evidence="10" id="KW-1185">Reference proteome</keyword>
<dbReference type="SUPFAM" id="SSF158472">
    <property type="entry name" value="HAMP domain-like"/>
    <property type="match status" value="1"/>
</dbReference>
<dbReference type="CDD" id="cd11386">
    <property type="entry name" value="MCP_signal"/>
    <property type="match status" value="1"/>
</dbReference>
<evidence type="ECO:0000259" key="7">
    <source>
        <dbReference type="PROSITE" id="PS50111"/>
    </source>
</evidence>
<comment type="similarity">
    <text evidence="3">Belongs to the methyl-accepting chemotaxis (MCP) protein family.</text>
</comment>
<dbReference type="PROSITE" id="PS50885">
    <property type="entry name" value="HAMP"/>
    <property type="match status" value="2"/>
</dbReference>
<dbReference type="GO" id="GO:0006935">
    <property type="term" value="P:chemotaxis"/>
    <property type="evidence" value="ECO:0007669"/>
    <property type="project" value="UniProtKB-KW"/>
</dbReference>
<dbReference type="SMART" id="SM00304">
    <property type="entry name" value="HAMP"/>
    <property type="match status" value="2"/>
</dbReference>
<feature type="domain" description="HAMP" evidence="8">
    <location>
        <begin position="293"/>
        <end position="345"/>
    </location>
</feature>
<protein>
    <submittedName>
        <fullName evidence="9">HAMP domain-containing methyl-accepting chemotaxis protein</fullName>
    </submittedName>
</protein>
<dbReference type="SUPFAM" id="SSF58104">
    <property type="entry name" value="Methyl-accepting chemotaxis protein (MCP) signaling domain"/>
    <property type="match status" value="1"/>
</dbReference>